<dbReference type="PANTHER" id="PTHR30143">
    <property type="entry name" value="ACID HYDRATASE"/>
    <property type="match status" value="1"/>
</dbReference>
<sequence length="264" mass="27764">MDARLHRRLADELLTARRKRRPVPRISARHPGFSLGDAYAVQRELRALEEADGAVVVGYKIGATSEAIQRMFGIDQPDFGYLTDRMMLPDGCCVDADRFIAPKVEGELAFRLGEDLAGDSVTARDVLDASIEVLPALEICDSRIEHWDIGLVDTVADNASSAMAVLGPPVPPAGADLAAEQMVFQAGEHVRTASGSAVMGHPAEAVACLARILASYGTGITAGQVVLAGAWAGAVDLLPGSPVKASFGRLGSVSLTVDTRDSDG</sequence>
<dbReference type="SUPFAM" id="SSF56529">
    <property type="entry name" value="FAH"/>
    <property type="match status" value="1"/>
</dbReference>
<comment type="caution">
    <text evidence="3">The sequence shown here is derived from an EMBL/GenBank/DDBJ whole genome shotgun (WGS) entry which is preliminary data.</text>
</comment>
<evidence type="ECO:0000313" key="4">
    <source>
        <dbReference type="Proteomes" id="UP001596035"/>
    </source>
</evidence>
<dbReference type="Pfam" id="PF01557">
    <property type="entry name" value="FAA_hydrolase"/>
    <property type="match status" value="1"/>
</dbReference>
<keyword evidence="4" id="KW-1185">Reference proteome</keyword>
<proteinExistence type="predicted"/>
<keyword evidence="1" id="KW-0456">Lyase</keyword>
<evidence type="ECO:0000259" key="2">
    <source>
        <dbReference type="Pfam" id="PF01557"/>
    </source>
</evidence>
<gene>
    <name evidence="3" type="ORF">ACFPWV_25300</name>
</gene>
<name>A0ABW0E086_9ACTN</name>
<accession>A0ABW0E086</accession>
<dbReference type="InterPro" id="IPR050772">
    <property type="entry name" value="Hydratase-Decarb/MhpD_sf"/>
</dbReference>
<protein>
    <submittedName>
        <fullName evidence="3">2-keto-4-pentenoate hydratase</fullName>
    </submittedName>
</protein>
<evidence type="ECO:0000313" key="3">
    <source>
        <dbReference type="EMBL" id="MFC5243182.1"/>
    </source>
</evidence>
<dbReference type="InterPro" id="IPR036663">
    <property type="entry name" value="Fumarylacetoacetase_C_sf"/>
</dbReference>
<dbReference type="EMBL" id="JBHSKN010000022">
    <property type="protein sequence ID" value="MFC5243182.1"/>
    <property type="molecule type" value="Genomic_DNA"/>
</dbReference>
<dbReference type="Proteomes" id="UP001596035">
    <property type="component" value="Unassembled WGS sequence"/>
</dbReference>
<dbReference type="RefSeq" id="WP_344559085.1">
    <property type="nucleotide sequence ID" value="NZ_BAAATG010000012.1"/>
</dbReference>
<dbReference type="InterPro" id="IPR011234">
    <property type="entry name" value="Fumarylacetoacetase-like_C"/>
</dbReference>
<organism evidence="3 4">
    <name type="scientific">Streptomyces atrovirens</name>
    <dbReference type="NCBI Taxonomy" id="285556"/>
    <lineage>
        <taxon>Bacteria</taxon>
        <taxon>Bacillati</taxon>
        <taxon>Actinomycetota</taxon>
        <taxon>Actinomycetes</taxon>
        <taxon>Kitasatosporales</taxon>
        <taxon>Streptomycetaceae</taxon>
        <taxon>Streptomyces</taxon>
    </lineage>
</organism>
<dbReference type="PANTHER" id="PTHR30143:SF0">
    <property type="entry name" value="2-KETO-4-PENTENOATE HYDRATASE"/>
    <property type="match status" value="1"/>
</dbReference>
<reference evidence="4" key="1">
    <citation type="journal article" date="2019" name="Int. J. Syst. Evol. Microbiol.">
        <title>The Global Catalogue of Microorganisms (GCM) 10K type strain sequencing project: providing services to taxonomists for standard genome sequencing and annotation.</title>
        <authorList>
            <consortium name="The Broad Institute Genomics Platform"/>
            <consortium name="The Broad Institute Genome Sequencing Center for Infectious Disease"/>
            <person name="Wu L."/>
            <person name="Ma J."/>
        </authorList>
    </citation>
    <scope>NUCLEOTIDE SEQUENCE [LARGE SCALE GENOMIC DNA]</scope>
    <source>
        <strain evidence="4">CGMCC 4.7131</strain>
    </source>
</reference>
<dbReference type="Gene3D" id="3.90.850.10">
    <property type="entry name" value="Fumarylacetoacetase-like, C-terminal domain"/>
    <property type="match status" value="1"/>
</dbReference>
<evidence type="ECO:0000256" key="1">
    <source>
        <dbReference type="ARBA" id="ARBA00023239"/>
    </source>
</evidence>
<feature type="domain" description="Fumarylacetoacetase-like C-terminal" evidence="2">
    <location>
        <begin position="95"/>
        <end position="257"/>
    </location>
</feature>